<dbReference type="AlphaFoldDB" id="A0A376GJX9"/>
<dbReference type="CDD" id="cd00038">
    <property type="entry name" value="CAP_ED"/>
    <property type="match status" value="1"/>
</dbReference>
<dbReference type="InterPro" id="IPR000595">
    <property type="entry name" value="cNMP-bd_dom"/>
</dbReference>
<dbReference type="EMBL" id="UFXS01000001">
    <property type="protein sequence ID" value="STD58697.1"/>
    <property type="molecule type" value="Genomic_DNA"/>
</dbReference>
<evidence type="ECO:0000259" key="1">
    <source>
        <dbReference type="Pfam" id="PF00027"/>
    </source>
</evidence>
<dbReference type="Gene3D" id="2.60.120.10">
    <property type="entry name" value="Jelly Rolls"/>
    <property type="match status" value="1"/>
</dbReference>
<organism evidence="2 3">
    <name type="scientific">Empedobacter falsenii</name>
    <dbReference type="NCBI Taxonomy" id="343874"/>
    <lineage>
        <taxon>Bacteria</taxon>
        <taxon>Pseudomonadati</taxon>
        <taxon>Bacteroidota</taxon>
        <taxon>Flavobacteriia</taxon>
        <taxon>Flavobacteriales</taxon>
        <taxon>Weeksellaceae</taxon>
        <taxon>Empedobacter</taxon>
    </lineage>
</organism>
<dbReference type="Proteomes" id="UP000254737">
    <property type="component" value="Unassembled WGS sequence"/>
</dbReference>
<dbReference type="Pfam" id="PF00027">
    <property type="entry name" value="cNMP_binding"/>
    <property type="match status" value="1"/>
</dbReference>
<accession>A0A376GJX9</accession>
<feature type="domain" description="Cyclic nucleotide-binding" evidence="1">
    <location>
        <begin position="29"/>
        <end position="114"/>
    </location>
</feature>
<name>A0A376GJX9_9FLAO</name>
<sequence length="186" mass="21565">MEIEQILDQISPLSSQSIQLIADKIQLIRLSKNTTLIDADKVEKKLYFIKKGIVRAYTIDDGKEITFWFGKEGDLILSMRSYVENKISYETIELMEDCELYEIKSSDLQLFYATNLEIANWGRKLAEIELIKTEERFISRQLGTAIDRYKKLLEENPSLINRVQLGYIASYLGISQVTLSRIRAEI</sequence>
<proteinExistence type="predicted"/>
<dbReference type="InterPro" id="IPR018490">
    <property type="entry name" value="cNMP-bd_dom_sf"/>
</dbReference>
<gene>
    <name evidence="2" type="ORF">NCTC13456_02321</name>
</gene>
<dbReference type="SUPFAM" id="SSF51206">
    <property type="entry name" value="cAMP-binding domain-like"/>
    <property type="match status" value="1"/>
</dbReference>
<evidence type="ECO:0000313" key="2">
    <source>
        <dbReference type="EMBL" id="STD58697.1"/>
    </source>
</evidence>
<dbReference type="RefSeq" id="WP_115000593.1">
    <property type="nucleotide sequence ID" value="NZ_UFXS01000001.1"/>
</dbReference>
<dbReference type="STRING" id="343874.GCA_000805695_00453"/>
<dbReference type="InterPro" id="IPR014710">
    <property type="entry name" value="RmlC-like_jellyroll"/>
</dbReference>
<protein>
    <submittedName>
        <fullName evidence="2">Cyclic nucleotide-binding domain</fullName>
    </submittedName>
</protein>
<evidence type="ECO:0000313" key="3">
    <source>
        <dbReference type="Proteomes" id="UP000254737"/>
    </source>
</evidence>
<reference evidence="2 3" key="1">
    <citation type="submission" date="2018-06" db="EMBL/GenBank/DDBJ databases">
        <authorList>
            <consortium name="Pathogen Informatics"/>
            <person name="Doyle S."/>
        </authorList>
    </citation>
    <scope>NUCLEOTIDE SEQUENCE [LARGE SCALE GENOMIC DNA]</scope>
    <source>
        <strain evidence="2 3">NCTC13456</strain>
    </source>
</reference>